<dbReference type="Proteomes" id="UP001139485">
    <property type="component" value="Unassembled WGS sequence"/>
</dbReference>
<name>A0A9X2IFP4_9ACTN</name>
<gene>
    <name evidence="3" type="ORF">M8330_13365</name>
</gene>
<protein>
    <recommendedName>
        <fullName evidence="5">SnoaL-like domain-containing protein</fullName>
    </recommendedName>
</protein>
<keyword evidence="2" id="KW-0732">Signal</keyword>
<dbReference type="EMBL" id="JAMOIL010000016">
    <property type="protein sequence ID" value="MCM0621278.1"/>
    <property type="molecule type" value="Genomic_DNA"/>
</dbReference>
<dbReference type="AlphaFoldDB" id="A0A9X2IFP4"/>
<evidence type="ECO:0000313" key="3">
    <source>
        <dbReference type="EMBL" id="MCM0621278.1"/>
    </source>
</evidence>
<feature type="chain" id="PRO_5040858060" description="SnoaL-like domain-containing protein" evidence="2">
    <location>
        <begin position="31"/>
        <end position="226"/>
    </location>
</feature>
<evidence type="ECO:0000256" key="1">
    <source>
        <dbReference type="SAM" id="MobiDB-lite"/>
    </source>
</evidence>
<feature type="compositionally biased region" description="Basic and acidic residues" evidence="1">
    <location>
        <begin position="70"/>
        <end position="89"/>
    </location>
</feature>
<proteinExistence type="predicted"/>
<evidence type="ECO:0000256" key="2">
    <source>
        <dbReference type="SAM" id="SignalP"/>
    </source>
</evidence>
<sequence>MRRHSQRRPRARVAAPALVLAALLATAGCADDGGATEQIELDASPSTAAPEEPDASAGADAGATDGSTDGADRTVPRDPRDGELIAGREPRRLDAEQRAVLDVHLAYWDERLRSFRTQRVDQDRVYELATGAAAEFVVSYSRELARQGHDQVGGAILGVRRVSVTGDRARVLTCFRNSAVDVDARTRKPVEPAVAFAQTTDLLVREGPDWRVTSTTLTSNDPCEYR</sequence>
<feature type="signal peptide" evidence="2">
    <location>
        <begin position="1"/>
        <end position="30"/>
    </location>
</feature>
<comment type="caution">
    <text evidence="3">The sequence shown here is derived from an EMBL/GenBank/DDBJ whole genome shotgun (WGS) entry which is preliminary data.</text>
</comment>
<evidence type="ECO:0000313" key="4">
    <source>
        <dbReference type="Proteomes" id="UP001139485"/>
    </source>
</evidence>
<accession>A0A9X2IFP4</accession>
<organism evidence="3 4">
    <name type="scientific">Nocardioides bruguierae</name>
    <dbReference type="NCBI Taxonomy" id="2945102"/>
    <lineage>
        <taxon>Bacteria</taxon>
        <taxon>Bacillati</taxon>
        <taxon>Actinomycetota</taxon>
        <taxon>Actinomycetes</taxon>
        <taxon>Propionibacteriales</taxon>
        <taxon>Nocardioidaceae</taxon>
        <taxon>Nocardioides</taxon>
    </lineage>
</organism>
<keyword evidence="4" id="KW-1185">Reference proteome</keyword>
<dbReference type="PROSITE" id="PS51257">
    <property type="entry name" value="PROKAR_LIPOPROTEIN"/>
    <property type="match status" value="1"/>
</dbReference>
<evidence type="ECO:0008006" key="5">
    <source>
        <dbReference type="Google" id="ProtNLM"/>
    </source>
</evidence>
<feature type="region of interest" description="Disordered" evidence="1">
    <location>
        <begin position="35"/>
        <end position="89"/>
    </location>
</feature>
<dbReference type="RefSeq" id="WP_250827739.1">
    <property type="nucleotide sequence ID" value="NZ_JAMOIL010000016.1"/>
</dbReference>
<reference evidence="3" key="1">
    <citation type="submission" date="2022-05" db="EMBL/GenBank/DDBJ databases">
        <authorList>
            <person name="Tuo L."/>
        </authorList>
    </citation>
    <scope>NUCLEOTIDE SEQUENCE</scope>
    <source>
        <strain evidence="3">BSK12Z-4</strain>
    </source>
</reference>
<feature type="compositionally biased region" description="Low complexity" evidence="1">
    <location>
        <begin position="55"/>
        <end position="69"/>
    </location>
</feature>